<organism evidence="2 3">
    <name type="scientific">Ophiostoma piceae (strain UAMH 11346)</name>
    <name type="common">Sap stain fungus</name>
    <dbReference type="NCBI Taxonomy" id="1262450"/>
    <lineage>
        <taxon>Eukaryota</taxon>
        <taxon>Fungi</taxon>
        <taxon>Dikarya</taxon>
        <taxon>Ascomycota</taxon>
        <taxon>Pezizomycotina</taxon>
        <taxon>Sordariomycetes</taxon>
        <taxon>Sordariomycetidae</taxon>
        <taxon>Ophiostomatales</taxon>
        <taxon>Ophiostomataceae</taxon>
        <taxon>Ophiostoma</taxon>
    </lineage>
</organism>
<feature type="compositionally biased region" description="Basic and acidic residues" evidence="1">
    <location>
        <begin position="400"/>
        <end position="409"/>
    </location>
</feature>
<feature type="region of interest" description="Disordered" evidence="1">
    <location>
        <begin position="376"/>
        <end position="409"/>
    </location>
</feature>
<dbReference type="VEuPathDB" id="FungiDB:F503_00034"/>
<proteinExistence type="predicted"/>
<evidence type="ECO:0000256" key="1">
    <source>
        <dbReference type="SAM" id="MobiDB-lite"/>
    </source>
</evidence>
<evidence type="ECO:0000313" key="2">
    <source>
        <dbReference type="EMBL" id="EPE04880.1"/>
    </source>
</evidence>
<feature type="region of interest" description="Disordered" evidence="1">
    <location>
        <begin position="1"/>
        <end position="45"/>
    </location>
</feature>
<dbReference type="Proteomes" id="UP000016923">
    <property type="component" value="Unassembled WGS sequence"/>
</dbReference>
<sequence length="409" mass="44978">MGQVCCVPRKRQSRRTAKVKAEARDASSPGRGAQIPQASPSMTDTHADLLHSGRIDELREMHAVNNSPVRGIREPREWLQQKKHRLAGHRRGKKAQLPETFTAAQDKHKHKQKYKVRVARNEASFADNNEPITLLEATLLEAIPLDEAEGLGQGQSVQAATPPNGVRTMHLQKLLHESPEMMERQINPQPNTESWPSGELLSPIPRRPANALQIPFINETSDASTCSSKRNSKEINAEMDTAGEPELVSTTAADQGRDSTSSSEKNSTASTETVIARRIHIDHDDDGTDASTVRYSISSMSPDIFYTAPTSPRYQPASHVLTPALILTPASPPALSLQPQHTHSAISNSDLLDVKLPVWFPQSRWVLTASSSSILPITSKQPSNDLEETPTSDRPPFVLENRHDSEPSS</sequence>
<feature type="compositionally biased region" description="Basic residues" evidence="1">
    <location>
        <begin position="8"/>
        <end position="18"/>
    </location>
</feature>
<keyword evidence="3" id="KW-1185">Reference proteome</keyword>
<protein>
    <submittedName>
        <fullName evidence="2">Uncharacterized protein</fullName>
    </submittedName>
</protein>
<dbReference type="EMBL" id="KE148158">
    <property type="protein sequence ID" value="EPE04880.1"/>
    <property type="molecule type" value="Genomic_DNA"/>
</dbReference>
<name>S3CVS3_OPHP1</name>
<gene>
    <name evidence="2" type="ORF">F503_00034</name>
</gene>
<feature type="compositionally biased region" description="Low complexity" evidence="1">
    <location>
        <begin position="259"/>
        <end position="271"/>
    </location>
</feature>
<dbReference type="HOGENOM" id="CLU_672856_0_0_1"/>
<accession>S3CVS3</accession>
<dbReference type="AlphaFoldDB" id="S3CVS3"/>
<feature type="region of interest" description="Disordered" evidence="1">
    <location>
        <begin position="237"/>
        <end position="271"/>
    </location>
</feature>
<reference evidence="2 3" key="1">
    <citation type="journal article" date="2013" name="BMC Genomics">
        <title>The genome and transcriptome of the pine saprophyte Ophiostoma piceae, and a comparison with the bark beetle-associated pine pathogen Grosmannia clavigera.</title>
        <authorList>
            <person name="Haridas S."/>
            <person name="Wang Y."/>
            <person name="Lim L."/>
            <person name="Massoumi Alamouti S."/>
            <person name="Jackman S."/>
            <person name="Docking R."/>
            <person name="Robertson G."/>
            <person name="Birol I."/>
            <person name="Bohlmann J."/>
            <person name="Breuil C."/>
        </authorList>
    </citation>
    <scope>NUCLEOTIDE SEQUENCE [LARGE SCALE GENOMIC DNA]</scope>
    <source>
        <strain evidence="2 3">UAMH 11346</strain>
    </source>
</reference>
<evidence type="ECO:0000313" key="3">
    <source>
        <dbReference type="Proteomes" id="UP000016923"/>
    </source>
</evidence>